<dbReference type="GO" id="GO:0008270">
    <property type="term" value="F:zinc ion binding"/>
    <property type="evidence" value="ECO:0007669"/>
    <property type="project" value="UniProtKB-KW"/>
</dbReference>
<protein>
    <submittedName>
        <fullName evidence="8">Transcription factor SFP1</fullName>
    </submittedName>
</protein>
<evidence type="ECO:0000256" key="5">
    <source>
        <dbReference type="PROSITE-ProRule" id="PRU00042"/>
    </source>
</evidence>
<dbReference type="SMART" id="SM00355">
    <property type="entry name" value="ZnF_C2H2"/>
    <property type="match status" value="3"/>
</dbReference>
<feature type="compositionally biased region" description="Basic residues" evidence="6">
    <location>
        <begin position="68"/>
        <end position="77"/>
    </location>
</feature>
<dbReference type="AlphaFoldDB" id="A0A2C5X7Z8"/>
<dbReference type="InterPro" id="IPR036236">
    <property type="entry name" value="Znf_C2H2_sf"/>
</dbReference>
<keyword evidence="3 5" id="KW-0863">Zinc-finger</keyword>
<reference evidence="8 9" key="1">
    <citation type="journal article" date="2013" name="Fungal Biol.">
        <title>Analysis of microsatellite markers in the genome of the plant pathogen Ceratocystis fimbriata.</title>
        <authorList>
            <person name="Simpson M.C."/>
            <person name="Wilken P.M."/>
            <person name="Coetzee M.P."/>
            <person name="Wingfield M.J."/>
            <person name="Wingfield B.D."/>
        </authorList>
    </citation>
    <scope>NUCLEOTIDE SEQUENCE [LARGE SCALE GENOMIC DNA]</scope>
    <source>
        <strain evidence="8 9">CBS 114723</strain>
    </source>
</reference>
<evidence type="ECO:0000313" key="9">
    <source>
        <dbReference type="Proteomes" id="UP000222788"/>
    </source>
</evidence>
<dbReference type="InterPro" id="IPR013087">
    <property type="entry name" value="Znf_C2H2_type"/>
</dbReference>
<feature type="compositionally biased region" description="Low complexity" evidence="6">
    <location>
        <begin position="1"/>
        <end position="22"/>
    </location>
</feature>
<keyword evidence="4" id="KW-0862">Zinc</keyword>
<dbReference type="SUPFAM" id="SSF57667">
    <property type="entry name" value="beta-beta-alpha zinc fingers"/>
    <property type="match status" value="1"/>
</dbReference>
<keyword evidence="1" id="KW-0479">Metal-binding</keyword>
<feature type="compositionally biased region" description="Low complexity" evidence="6">
    <location>
        <begin position="34"/>
        <end position="67"/>
    </location>
</feature>
<reference evidence="8 9" key="2">
    <citation type="journal article" date="2013" name="IMA Fungus">
        <title>IMA Genome-F 1: Ceratocystis fimbriata: Draft nuclear genome sequence for the plant pathogen, Ceratocystis fimbriata.</title>
        <authorList>
            <person name="Wilken P.M."/>
            <person name="Steenkamp E.T."/>
            <person name="Wingfield M.J."/>
            <person name="de Beer Z.W."/>
            <person name="Wingfield B.D."/>
        </authorList>
    </citation>
    <scope>NUCLEOTIDE SEQUENCE [LARGE SCALE GENOMIC DNA]</scope>
    <source>
        <strain evidence="8 9">CBS 114723</strain>
    </source>
</reference>
<evidence type="ECO:0000313" key="8">
    <source>
        <dbReference type="EMBL" id="PHH54027.1"/>
    </source>
</evidence>
<evidence type="ECO:0000256" key="2">
    <source>
        <dbReference type="ARBA" id="ARBA00022737"/>
    </source>
</evidence>
<sequence length="799" mass="86417">MLSSWFKLSQSSSTNNKASSSQLGPSPPPTVPRTSAALNAASTASLTTSAFATPSSATTSPTATATTRKARAKKAKANPKCQSTGSADTAHLSKSKPKKSPSVFDLPSPSPSFPDSPTSPAAESANPRVDRDLPESSDNVPIARPSRHRHPNRRYSPADDPKLLTPPSISPPFAQTQVLAQAQASSTSRVFGAGFDQLDLEPRYPSHFINFKSSFEIRTENRLESLFSSYLASQYPDSTNIPALSGDQHRHHLDCNMNLGVPMDSSMGRSRQDSFVSAGPKAIAIGGGAAAAAGRNRRESLQNTGSFMGGVSWGGMSLGSFVRDEMAMHGTSPFGAHQSPSYHSSSYLPKLEANFMKDFQCCGRTLADLHDLLQHYEEAHTNNASPTARNPPAAFSQFARLGGLPASVKNADIRPNQLGGLQQFGGPAQLAQQARQPLSGMSSLNMLGQANLQPTSNLQAMALSEDLGDIGDMEMEDAVGHMEMDDPQQQQQQQQQQRVIQQTRQMFGQGAGRPQIQLNSGITHGLRTSQPTTPAVQSFGLQHNPTVSSVNTPTLSTQPGGGMFPKRTSGVAFLQPAGMANEDMSMMDQDFSGMQQNNMTSTGGMDLNAMGIQDDGNCIPDPGKNLNSGGLLAHQKILLAQLAMEQPDFQSKAPFLQRLGLLPEENKPFKCPVIGCEKTYKNQNGLKYHKMHGHQSQVLHENEDGTFSIVDPETSAPYPGTQGMEKEKPYHCNVCMKRYKNLNGLKYHRNHSPYCNPDLTQAELLAMTGINVANLNQQMQDIQHLQEMQNISDMHTMQE</sequence>
<dbReference type="PANTHER" id="PTHR23057:SF0">
    <property type="entry name" value="JUXTAPOSED WITH ANOTHER ZINC FINGER PROTEIN 1"/>
    <property type="match status" value="1"/>
</dbReference>
<dbReference type="OrthoDB" id="3269380at2759"/>
<evidence type="ECO:0000256" key="1">
    <source>
        <dbReference type="ARBA" id="ARBA00022723"/>
    </source>
</evidence>
<gene>
    <name evidence="8" type="primary">SFP1</name>
    <name evidence="8" type="ORF">CFIMG_001016RA</name>
</gene>
<dbReference type="PROSITE" id="PS00028">
    <property type="entry name" value="ZINC_FINGER_C2H2_1"/>
    <property type="match status" value="1"/>
</dbReference>
<evidence type="ECO:0000256" key="3">
    <source>
        <dbReference type="ARBA" id="ARBA00022771"/>
    </source>
</evidence>
<dbReference type="Gene3D" id="3.30.160.60">
    <property type="entry name" value="Classic Zinc Finger"/>
    <property type="match status" value="1"/>
</dbReference>
<evidence type="ECO:0000256" key="4">
    <source>
        <dbReference type="ARBA" id="ARBA00022833"/>
    </source>
</evidence>
<comment type="caution">
    <text evidence="8">The sequence shown here is derived from an EMBL/GenBank/DDBJ whole genome shotgun (WGS) entry which is preliminary data.</text>
</comment>
<dbReference type="GO" id="GO:0005634">
    <property type="term" value="C:nucleus"/>
    <property type="evidence" value="ECO:0007669"/>
    <property type="project" value="TreeGrafter"/>
</dbReference>
<feature type="region of interest" description="Disordered" evidence="6">
    <location>
        <begin position="1"/>
        <end position="172"/>
    </location>
</feature>
<feature type="compositionally biased region" description="Low complexity" evidence="6">
    <location>
        <begin position="488"/>
        <end position="504"/>
    </location>
</feature>
<name>A0A2C5X7Z8_9PEZI</name>
<organism evidence="8 9">
    <name type="scientific">Ceratocystis fimbriata CBS 114723</name>
    <dbReference type="NCBI Taxonomy" id="1035309"/>
    <lineage>
        <taxon>Eukaryota</taxon>
        <taxon>Fungi</taxon>
        <taxon>Dikarya</taxon>
        <taxon>Ascomycota</taxon>
        <taxon>Pezizomycotina</taxon>
        <taxon>Sordariomycetes</taxon>
        <taxon>Hypocreomycetidae</taxon>
        <taxon>Microascales</taxon>
        <taxon>Ceratocystidaceae</taxon>
        <taxon>Ceratocystis</taxon>
    </lineage>
</organism>
<keyword evidence="9" id="KW-1185">Reference proteome</keyword>
<feature type="domain" description="C2H2-type" evidence="7">
    <location>
        <begin position="669"/>
        <end position="705"/>
    </location>
</feature>
<proteinExistence type="predicted"/>
<dbReference type="InterPro" id="IPR051580">
    <property type="entry name" value="ZnF-Chromatin_assoc"/>
</dbReference>
<keyword evidence="2" id="KW-0677">Repeat</keyword>
<dbReference type="STRING" id="1035309.A0A2C5X7Z8"/>
<dbReference type="PROSITE" id="PS50157">
    <property type="entry name" value="ZINC_FINGER_C2H2_2"/>
    <property type="match status" value="1"/>
</dbReference>
<feature type="region of interest" description="Disordered" evidence="6">
    <location>
        <begin position="483"/>
        <end position="504"/>
    </location>
</feature>
<dbReference type="Proteomes" id="UP000222788">
    <property type="component" value="Unassembled WGS sequence"/>
</dbReference>
<dbReference type="PANTHER" id="PTHR23057">
    <property type="entry name" value="JUXTAPOSED WITH ANOTHER ZINC FINGER PROTEIN 1"/>
    <property type="match status" value="1"/>
</dbReference>
<evidence type="ECO:0000256" key="6">
    <source>
        <dbReference type="SAM" id="MobiDB-lite"/>
    </source>
</evidence>
<accession>A0A2C5X7Z8</accession>
<dbReference type="EMBL" id="APWK03000033">
    <property type="protein sequence ID" value="PHH54027.1"/>
    <property type="molecule type" value="Genomic_DNA"/>
</dbReference>
<evidence type="ECO:0000259" key="7">
    <source>
        <dbReference type="PROSITE" id="PS50157"/>
    </source>
</evidence>